<sequence length="260" mass="27982">MFIPLHDRNNLKHIRLQVVTIGLILANVVIFFLTGPLFVEASTVNADLLGFGYIPALIFGDATLAPGIAVVPEAATHITYAFLHADLYHLGTNMLFLWVFGDNVEDALGHVRFLIFYLACAAAGAVVHGLVVPYSQAPLIGASGAVSGVVAAYFLLHPRVRVWVLVLFRIPLPLPAFIPLALWIAQQFYMLAVDPSADVSWGAHVGGIIAGLLLVLVMRRKGVPLFDRVVVVPKAVRLVDAPPRDLPPPQAGAGPWGTRP</sequence>
<evidence type="ECO:0000256" key="6">
    <source>
        <dbReference type="ARBA" id="ARBA00023136"/>
    </source>
</evidence>
<dbReference type="InterPro" id="IPR050925">
    <property type="entry name" value="Rhomboid_protease_S54"/>
</dbReference>
<feature type="domain" description="Peptidase S54 rhomboid" evidence="8">
    <location>
        <begin position="76"/>
        <end position="220"/>
    </location>
</feature>
<dbReference type="GO" id="GO:0006508">
    <property type="term" value="P:proteolysis"/>
    <property type="evidence" value="ECO:0007669"/>
    <property type="project" value="UniProtKB-KW"/>
</dbReference>
<feature type="transmembrane region" description="Helical" evidence="7">
    <location>
        <begin position="78"/>
        <end position="101"/>
    </location>
</feature>
<proteinExistence type="inferred from homology"/>
<keyword evidence="4" id="KW-0378">Hydrolase</keyword>
<gene>
    <name evidence="9" type="ORF">LRX75_16595</name>
</gene>
<keyword evidence="5 7" id="KW-1133">Transmembrane helix</keyword>
<dbReference type="Proteomes" id="UP001139089">
    <property type="component" value="Unassembled WGS sequence"/>
</dbReference>
<dbReference type="GO" id="GO:0016020">
    <property type="term" value="C:membrane"/>
    <property type="evidence" value="ECO:0007669"/>
    <property type="project" value="UniProtKB-SubCell"/>
</dbReference>
<keyword evidence="6 7" id="KW-0472">Membrane</keyword>
<feature type="transmembrane region" description="Helical" evidence="7">
    <location>
        <begin position="201"/>
        <end position="218"/>
    </location>
</feature>
<evidence type="ECO:0000259" key="8">
    <source>
        <dbReference type="Pfam" id="PF01694"/>
    </source>
</evidence>
<evidence type="ECO:0000256" key="3">
    <source>
        <dbReference type="ARBA" id="ARBA00022692"/>
    </source>
</evidence>
<dbReference type="RefSeq" id="WP_231815807.1">
    <property type="nucleotide sequence ID" value="NZ_JAJOZR010000010.1"/>
</dbReference>
<feature type="transmembrane region" description="Helical" evidence="7">
    <location>
        <begin position="51"/>
        <end position="72"/>
    </location>
</feature>
<evidence type="ECO:0000256" key="4">
    <source>
        <dbReference type="ARBA" id="ARBA00022801"/>
    </source>
</evidence>
<evidence type="ECO:0000256" key="7">
    <source>
        <dbReference type="SAM" id="Phobius"/>
    </source>
</evidence>
<dbReference type="GO" id="GO:0004252">
    <property type="term" value="F:serine-type endopeptidase activity"/>
    <property type="evidence" value="ECO:0007669"/>
    <property type="project" value="InterPro"/>
</dbReference>
<dbReference type="InterPro" id="IPR035952">
    <property type="entry name" value="Rhomboid-like_sf"/>
</dbReference>
<keyword evidence="10" id="KW-1185">Reference proteome</keyword>
<evidence type="ECO:0000313" key="10">
    <source>
        <dbReference type="Proteomes" id="UP001139089"/>
    </source>
</evidence>
<dbReference type="Pfam" id="PF01694">
    <property type="entry name" value="Rhomboid"/>
    <property type="match status" value="1"/>
</dbReference>
<feature type="transmembrane region" description="Helical" evidence="7">
    <location>
        <begin position="163"/>
        <end position="189"/>
    </location>
</feature>
<dbReference type="InterPro" id="IPR022764">
    <property type="entry name" value="Peptidase_S54_rhomboid_dom"/>
</dbReference>
<evidence type="ECO:0000256" key="1">
    <source>
        <dbReference type="ARBA" id="ARBA00004141"/>
    </source>
</evidence>
<evidence type="ECO:0000256" key="2">
    <source>
        <dbReference type="ARBA" id="ARBA00009045"/>
    </source>
</evidence>
<comment type="similarity">
    <text evidence="2">Belongs to the peptidase S54 family.</text>
</comment>
<feature type="transmembrane region" description="Helical" evidence="7">
    <location>
        <begin position="14"/>
        <end position="39"/>
    </location>
</feature>
<evidence type="ECO:0000313" key="9">
    <source>
        <dbReference type="EMBL" id="MCD7110654.1"/>
    </source>
</evidence>
<dbReference type="PANTHER" id="PTHR43731">
    <property type="entry name" value="RHOMBOID PROTEASE"/>
    <property type="match status" value="1"/>
</dbReference>
<dbReference type="Gene3D" id="1.20.1540.10">
    <property type="entry name" value="Rhomboid-like"/>
    <property type="match status" value="1"/>
</dbReference>
<feature type="transmembrane region" description="Helical" evidence="7">
    <location>
        <begin position="137"/>
        <end position="156"/>
    </location>
</feature>
<comment type="caution">
    <text evidence="9">The sequence shown here is derived from an EMBL/GenBank/DDBJ whole genome shotgun (WGS) entry which is preliminary data.</text>
</comment>
<comment type="subcellular location">
    <subcellularLocation>
        <location evidence="1">Membrane</location>
        <topology evidence="1">Multi-pass membrane protein</topology>
    </subcellularLocation>
</comment>
<organism evidence="9 10">
    <name type="scientific">Rhizobium quercicola</name>
    <dbReference type="NCBI Taxonomy" id="2901226"/>
    <lineage>
        <taxon>Bacteria</taxon>
        <taxon>Pseudomonadati</taxon>
        <taxon>Pseudomonadota</taxon>
        <taxon>Alphaproteobacteria</taxon>
        <taxon>Hyphomicrobiales</taxon>
        <taxon>Rhizobiaceae</taxon>
        <taxon>Rhizobium/Agrobacterium group</taxon>
        <taxon>Rhizobium</taxon>
    </lineage>
</organism>
<protein>
    <submittedName>
        <fullName evidence="9">Rhomboid family intramembrane serine protease</fullName>
    </submittedName>
</protein>
<keyword evidence="9" id="KW-0645">Protease</keyword>
<evidence type="ECO:0000256" key="5">
    <source>
        <dbReference type="ARBA" id="ARBA00022989"/>
    </source>
</evidence>
<dbReference type="PANTHER" id="PTHR43731:SF14">
    <property type="entry name" value="PRESENILIN-ASSOCIATED RHOMBOID-LIKE PROTEIN, MITOCHONDRIAL"/>
    <property type="match status" value="1"/>
</dbReference>
<dbReference type="AlphaFoldDB" id="A0A9X1NVI4"/>
<name>A0A9X1NVI4_9HYPH</name>
<dbReference type="EMBL" id="JAJOZR010000010">
    <property type="protein sequence ID" value="MCD7110654.1"/>
    <property type="molecule type" value="Genomic_DNA"/>
</dbReference>
<feature type="transmembrane region" description="Helical" evidence="7">
    <location>
        <begin position="113"/>
        <end position="131"/>
    </location>
</feature>
<accession>A0A9X1NVI4</accession>
<keyword evidence="3 7" id="KW-0812">Transmembrane</keyword>
<reference evidence="9" key="1">
    <citation type="submission" date="2021-12" db="EMBL/GenBank/DDBJ databases">
        <authorList>
            <person name="Li Y."/>
        </authorList>
    </citation>
    <scope>NUCLEOTIDE SEQUENCE</scope>
    <source>
        <strain evidence="9">DKSPLA3</strain>
    </source>
</reference>
<dbReference type="SUPFAM" id="SSF144091">
    <property type="entry name" value="Rhomboid-like"/>
    <property type="match status" value="1"/>
</dbReference>